<gene>
    <name evidence="1" type="ORF">ACFQQA_18080</name>
</gene>
<sequence>MQDLEIYIRDLKAGAVCRWLESQVEQLTLDDSDVSRVMKGTAGFGGSHLNITLYPQAFGKRYTSLIIEGEQLPWNSDLECARSAWRELDTEIRCSPGEWKEGEPVDNEKWWRLDSRGEQLVVWN</sequence>
<reference evidence="2" key="1">
    <citation type="journal article" date="2019" name="Int. J. Syst. Evol. Microbiol.">
        <title>The Global Catalogue of Microorganisms (GCM) 10K type strain sequencing project: providing services to taxonomists for standard genome sequencing and annotation.</title>
        <authorList>
            <consortium name="The Broad Institute Genomics Platform"/>
            <consortium name="The Broad Institute Genome Sequencing Center for Infectious Disease"/>
            <person name="Wu L."/>
            <person name="Ma J."/>
        </authorList>
    </citation>
    <scope>NUCLEOTIDE SEQUENCE [LARGE SCALE GENOMIC DNA]</scope>
    <source>
        <strain evidence="2">CCUG 60559</strain>
    </source>
</reference>
<protein>
    <submittedName>
        <fullName evidence="1">Uncharacterized protein</fullName>
    </submittedName>
</protein>
<accession>A0ABW2J0S4</accession>
<name>A0ABW2J0S4_9GAMM</name>
<evidence type="ECO:0000313" key="2">
    <source>
        <dbReference type="Proteomes" id="UP001596506"/>
    </source>
</evidence>
<evidence type="ECO:0000313" key="1">
    <source>
        <dbReference type="EMBL" id="MFC7296625.1"/>
    </source>
</evidence>
<dbReference type="RefSeq" id="WP_100690045.1">
    <property type="nucleotide sequence ID" value="NZ_JBHTBD010000015.1"/>
</dbReference>
<comment type="caution">
    <text evidence="1">The sequence shown here is derived from an EMBL/GenBank/DDBJ whole genome shotgun (WGS) entry which is preliminary data.</text>
</comment>
<keyword evidence="2" id="KW-1185">Reference proteome</keyword>
<dbReference type="EMBL" id="JBHTBD010000015">
    <property type="protein sequence ID" value="MFC7296625.1"/>
    <property type="molecule type" value="Genomic_DNA"/>
</dbReference>
<dbReference type="Proteomes" id="UP001596506">
    <property type="component" value="Unassembled WGS sequence"/>
</dbReference>
<proteinExistence type="predicted"/>
<organism evidence="1 2">
    <name type="scientific">Marinobacter aromaticivorans</name>
    <dbReference type="NCBI Taxonomy" id="1494078"/>
    <lineage>
        <taxon>Bacteria</taxon>
        <taxon>Pseudomonadati</taxon>
        <taxon>Pseudomonadota</taxon>
        <taxon>Gammaproteobacteria</taxon>
        <taxon>Pseudomonadales</taxon>
        <taxon>Marinobacteraceae</taxon>
        <taxon>Marinobacter</taxon>
    </lineage>
</organism>